<dbReference type="InterPro" id="IPR000873">
    <property type="entry name" value="AMP-dep_synth/lig_dom"/>
</dbReference>
<evidence type="ECO:0000256" key="3">
    <source>
        <dbReference type="ARBA" id="ARBA00024484"/>
    </source>
</evidence>
<dbReference type="SUPFAM" id="SSF56801">
    <property type="entry name" value="Acetyl-CoA synthetase-like"/>
    <property type="match status" value="1"/>
</dbReference>
<dbReference type="InterPro" id="IPR045851">
    <property type="entry name" value="AMP-bd_C_sf"/>
</dbReference>
<keyword evidence="6" id="KW-1185">Reference proteome</keyword>
<dbReference type="Pfam" id="PF00501">
    <property type="entry name" value="AMP-binding"/>
    <property type="match status" value="1"/>
</dbReference>
<keyword evidence="5" id="KW-0436">Ligase</keyword>
<proteinExistence type="predicted"/>
<keyword evidence="2" id="KW-0067">ATP-binding</keyword>
<evidence type="ECO:0000313" key="6">
    <source>
        <dbReference type="Proteomes" id="UP000244956"/>
    </source>
</evidence>
<dbReference type="GO" id="GO:0005524">
    <property type="term" value="F:ATP binding"/>
    <property type="evidence" value="ECO:0007669"/>
    <property type="project" value="UniProtKB-KW"/>
</dbReference>
<dbReference type="GO" id="GO:0004467">
    <property type="term" value="F:long-chain fatty acid-CoA ligase activity"/>
    <property type="evidence" value="ECO:0007669"/>
    <property type="project" value="UniProtKB-EC"/>
</dbReference>
<dbReference type="Gene3D" id="3.30.300.30">
    <property type="match status" value="1"/>
</dbReference>
<evidence type="ECO:0000313" key="5">
    <source>
        <dbReference type="EMBL" id="PWD98901.1"/>
    </source>
</evidence>
<comment type="caution">
    <text evidence="5">The sequence shown here is derived from an EMBL/GenBank/DDBJ whole genome shotgun (WGS) entry which is preliminary data.</text>
</comment>
<feature type="domain" description="AMP-dependent synthetase/ligase" evidence="4">
    <location>
        <begin position="27"/>
        <end position="419"/>
    </location>
</feature>
<evidence type="ECO:0000256" key="1">
    <source>
        <dbReference type="ARBA" id="ARBA00022741"/>
    </source>
</evidence>
<dbReference type="Proteomes" id="UP000244956">
    <property type="component" value="Unassembled WGS sequence"/>
</dbReference>
<organism evidence="5 6">
    <name type="scientific">Marinilabilia rubra</name>
    <dbReference type="NCBI Taxonomy" id="2162893"/>
    <lineage>
        <taxon>Bacteria</taxon>
        <taxon>Pseudomonadati</taxon>
        <taxon>Bacteroidota</taxon>
        <taxon>Bacteroidia</taxon>
        <taxon>Marinilabiliales</taxon>
        <taxon>Marinilabiliaceae</taxon>
        <taxon>Marinilabilia</taxon>
    </lineage>
</organism>
<gene>
    <name evidence="5" type="ORF">DDZ16_12945</name>
</gene>
<dbReference type="CDD" id="cd05907">
    <property type="entry name" value="VL_LC_FACS_like"/>
    <property type="match status" value="1"/>
</dbReference>
<reference evidence="5 6" key="1">
    <citation type="submission" date="2018-05" db="EMBL/GenBank/DDBJ databases">
        <title>Marinilabilia rubrum sp. nov., isolated from saltern sediment.</title>
        <authorList>
            <person name="Zhang R."/>
        </authorList>
    </citation>
    <scope>NUCLEOTIDE SEQUENCE [LARGE SCALE GENOMIC DNA]</scope>
    <source>
        <strain evidence="5 6">WTE16</strain>
    </source>
</reference>
<comment type="catalytic activity">
    <reaction evidence="3">
        <text>a long-chain fatty acid + ATP + CoA = a long-chain fatty acyl-CoA + AMP + diphosphate</text>
        <dbReference type="Rhea" id="RHEA:15421"/>
        <dbReference type="ChEBI" id="CHEBI:30616"/>
        <dbReference type="ChEBI" id="CHEBI:33019"/>
        <dbReference type="ChEBI" id="CHEBI:57287"/>
        <dbReference type="ChEBI" id="CHEBI:57560"/>
        <dbReference type="ChEBI" id="CHEBI:83139"/>
        <dbReference type="ChEBI" id="CHEBI:456215"/>
        <dbReference type="EC" id="6.2.1.3"/>
    </reaction>
    <physiologicalReaction direction="left-to-right" evidence="3">
        <dbReference type="Rhea" id="RHEA:15422"/>
    </physiologicalReaction>
</comment>
<protein>
    <submittedName>
        <fullName evidence="5">Long-chain fatty acid--CoA ligase</fullName>
    </submittedName>
</protein>
<dbReference type="Gene3D" id="3.40.50.12780">
    <property type="entry name" value="N-terminal domain of ligase-like"/>
    <property type="match status" value="1"/>
</dbReference>
<dbReference type="EMBL" id="QEWP01000010">
    <property type="protein sequence ID" value="PWD98901.1"/>
    <property type="molecule type" value="Genomic_DNA"/>
</dbReference>
<evidence type="ECO:0000256" key="2">
    <source>
        <dbReference type="ARBA" id="ARBA00022840"/>
    </source>
</evidence>
<dbReference type="OrthoDB" id="9803968at2"/>
<evidence type="ECO:0000259" key="4">
    <source>
        <dbReference type="Pfam" id="PF00501"/>
    </source>
</evidence>
<dbReference type="InterPro" id="IPR042099">
    <property type="entry name" value="ANL_N_sf"/>
</dbReference>
<keyword evidence="1" id="KW-0547">Nucleotide-binding</keyword>
<dbReference type="RefSeq" id="WP_109264900.1">
    <property type="nucleotide sequence ID" value="NZ_QEWP01000010.1"/>
</dbReference>
<dbReference type="Pfam" id="PF23562">
    <property type="entry name" value="AMP-binding_C_3"/>
    <property type="match status" value="1"/>
</dbReference>
<dbReference type="PANTHER" id="PTHR43272:SF33">
    <property type="entry name" value="AMP-BINDING DOMAIN-CONTAINING PROTEIN-RELATED"/>
    <property type="match status" value="1"/>
</dbReference>
<dbReference type="InterPro" id="IPR020845">
    <property type="entry name" value="AMP-binding_CS"/>
</dbReference>
<name>A0A2U2B747_9BACT</name>
<dbReference type="GO" id="GO:0016020">
    <property type="term" value="C:membrane"/>
    <property type="evidence" value="ECO:0007669"/>
    <property type="project" value="TreeGrafter"/>
</dbReference>
<dbReference type="PANTHER" id="PTHR43272">
    <property type="entry name" value="LONG-CHAIN-FATTY-ACID--COA LIGASE"/>
    <property type="match status" value="1"/>
</dbReference>
<dbReference type="PROSITE" id="PS00455">
    <property type="entry name" value="AMP_BINDING"/>
    <property type="match status" value="1"/>
</dbReference>
<sequence length="590" mass="67893">MEDHVIKMLLNRIENYGSGEIIRFREKTRKSWTWNHLGEKVEQVLTGLNLLGCREMDSVGIISQNRAEWLVADLGIMANRSVTVPIYATSSPDQIQYIIEEAEIRILFVGTCEQKDSVKFLLDEVESLEYIVVFDECKVVDERVLSFNRFIELSGEHGSHITLNEKVHEYHAEDLATIIYSSGTTGEPKGVMLKHSHFAHTYRVHQQRLKVSEKDVSLAFLPLSHVFERLWTHFMLYSGVVNVFLDNPRDVVEAMREVRPTLMCAVPRFFDKTYQGVQAEMSKWSPVKKSIFKWAVSTGLKANKYRSRSEMMPRLLQFRLSLAEKLVFQKLRNVLGGNIRFMPCAGAALSDEILKFFHAVGLFITYGYGLTETSATVSCFRDDYYQYGTCGSVMPEVEVKIGENHEILVKGEGVFSGYFKKEEATREVMTDGWFHTGDKGCLDSRGNLIMVDRIKDLMKTSVGKYISPQKIETLFASEELVEQMLVVGDNRPYVTALIVPLVSKLKMIAQTKNIEVEDEDELLYSKEVNEAFEEYMHELQEHLAPYERVKKFALLQHPFTIEDGTMTNTLKLRRRHIEKKYQDVIDKLYA</sequence>
<accession>A0A2U2B747</accession>
<dbReference type="AlphaFoldDB" id="A0A2U2B747"/>